<protein>
    <submittedName>
        <fullName evidence="3">Uncharacterized protein</fullName>
    </submittedName>
</protein>
<reference evidence="3 4" key="1">
    <citation type="journal article" date="2015" name="Nature">
        <title>rRNA introns, odd ribosomes, and small enigmatic genomes across a large radiation of phyla.</title>
        <authorList>
            <person name="Brown C.T."/>
            <person name="Hug L.A."/>
            <person name="Thomas B.C."/>
            <person name="Sharon I."/>
            <person name="Castelle C.J."/>
            <person name="Singh A."/>
            <person name="Wilkins M.J."/>
            <person name="Williams K.H."/>
            <person name="Banfield J.F."/>
        </authorList>
    </citation>
    <scope>NUCLEOTIDE SEQUENCE [LARGE SCALE GENOMIC DNA]</scope>
</reference>
<evidence type="ECO:0000313" key="4">
    <source>
        <dbReference type="Proteomes" id="UP000034531"/>
    </source>
</evidence>
<keyword evidence="2" id="KW-0472">Membrane</keyword>
<dbReference type="AlphaFoldDB" id="A0A0G0RLT7"/>
<feature type="transmembrane region" description="Helical" evidence="2">
    <location>
        <begin position="278"/>
        <end position="297"/>
    </location>
</feature>
<comment type="caution">
    <text evidence="3">The sequence shown here is derived from an EMBL/GenBank/DDBJ whole genome shotgun (WGS) entry which is preliminary data.</text>
</comment>
<accession>A0A0G0RLT7</accession>
<name>A0A0G0RLT7_9BACT</name>
<evidence type="ECO:0000256" key="1">
    <source>
        <dbReference type="SAM" id="MobiDB-lite"/>
    </source>
</evidence>
<dbReference type="EMBL" id="LBYI01000005">
    <property type="protein sequence ID" value="KKR50856.1"/>
    <property type="molecule type" value="Genomic_DNA"/>
</dbReference>
<gene>
    <name evidence="3" type="ORF">UT84_C0005G0002</name>
</gene>
<evidence type="ECO:0000313" key="3">
    <source>
        <dbReference type="EMBL" id="KKR50856.1"/>
    </source>
</evidence>
<sequence>MAFDFGAFGQGQSEASCGCFGTSQSNWASVDNQVFASANTGGNTTFDGSVRTGRAFSAVNIFNFVNANIINAKGFFGIINIFGTLNGDIGGASNFPGPTSEPEADSTNSGLPDVHGPGGALGTSLSTNVGSHINGGDTVTFFATAGNGGTGPVYDGKVIFNLYDPNGNLAAVQTFDIGRLDAGRVARISFGMVLAGSAPGGTYYAVLEAQGKVGPASPSLGGPDDSAVSSISRTSFMVGFPLGTFIAGGSIVPEVMASNIGDGGAGQVAGSTDVASSFNWMEMVFMLLGYMGMAYIAQRLLVRPWRIAVYYLGKYRPVRWPQVRGAALASRLLSKFASGAMALRHLLF</sequence>
<evidence type="ECO:0000256" key="2">
    <source>
        <dbReference type="SAM" id="Phobius"/>
    </source>
</evidence>
<proteinExistence type="predicted"/>
<keyword evidence="2" id="KW-0812">Transmembrane</keyword>
<feature type="region of interest" description="Disordered" evidence="1">
    <location>
        <begin position="93"/>
        <end position="117"/>
    </location>
</feature>
<dbReference type="Proteomes" id="UP000034531">
    <property type="component" value="Unassembled WGS sequence"/>
</dbReference>
<organism evidence="3 4">
    <name type="scientific">Candidatus Curtissbacteria bacterium GW2011_GWA1_40_16</name>
    <dbReference type="NCBI Taxonomy" id="1618405"/>
    <lineage>
        <taxon>Bacteria</taxon>
        <taxon>Candidatus Curtissiibacteriota</taxon>
    </lineage>
</organism>
<keyword evidence="2" id="KW-1133">Transmembrane helix</keyword>